<proteinExistence type="predicted"/>
<evidence type="ECO:0000313" key="4">
    <source>
        <dbReference type="Proteomes" id="UP000199076"/>
    </source>
</evidence>
<keyword evidence="1" id="KW-0175">Coiled coil</keyword>
<dbReference type="PANTHER" id="PTHR45615">
    <property type="entry name" value="MYOSIN HEAVY CHAIN, NON-MUSCLE"/>
    <property type="match status" value="1"/>
</dbReference>
<keyword evidence="4" id="KW-1185">Reference proteome</keyword>
<evidence type="ECO:0000256" key="2">
    <source>
        <dbReference type="SAM" id="MobiDB-lite"/>
    </source>
</evidence>
<dbReference type="Gene3D" id="3.40.50.300">
    <property type="entry name" value="P-loop containing nucleotide triphosphate hydrolases"/>
    <property type="match status" value="2"/>
</dbReference>
<dbReference type="PANTHER" id="PTHR45615:SF80">
    <property type="entry name" value="GRIP DOMAIN-CONTAINING PROTEIN"/>
    <property type="match status" value="1"/>
</dbReference>
<evidence type="ECO:0000256" key="1">
    <source>
        <dbReference type="SAM" id="Coils"/>
    </source>
</evidence>
<dbReference type="OrthoDB" id="241568at2157"/>
<dbReference type="AlphaFoldDB" id="A0A1G7RT14"/>
<dbReference type="STRING" id="660518.SAMN05216218_11619"/>
<sequence length="649" mass="74579">MSKADSAVSEATVQAENIGGITRTKVNIPAGVTILSGENATNRTSFLQSIMAAVGSDDVTLKGDADQGEVQLTIGGETYHRTLRRTNGSIAFGGDPYLDDATLADLFAFLLESNEARQAVVQQRNLRELIMRPVDTNEIKAEIDRLERKRNEIDDELEELNSLKEELPSLEERKRDLEDQIKTKREELAEKEAEIESADADVDETREEKRELESRLDDLRELRSDLESVRSDIGVQEESIASLNRELADLKSEREELPDTPMGDQEEIDREISRLREQKQTLEYEVSALQDIIQFNEEMLEGEETNVTDALTAEDDSYEDLTDQLLESETTICWTCGSEVDPERIEDTLDTLRTVRQDQMSEIREFEDQLDELRTDKREREKQQRKRESLDSEIDDLEAEIERRESRLDDLQEKRDELSDEVEMVEAEVESLESEDFSEILDLHKEANQLEFELGQLESDLDDVTDRIATIEDRLTDEEDLQAEREEISDELETQRTRIDQIEQQAVEEFNSHMDDVLDLLGYENLARIWIERIEKTVREGRRNVEKTVFELHVVRTTESGATYEDTIDHLSESEREVTGLTFALAGYLVHDVHETVPFMLLDSLEAIDSNRIADLVTYFSDYVQFLVVALLPEDAQALSDDYTRVTDI</sequence>
<dbReference type="InterPro" id="IPR027417">
    <property type="entry name" value="P-loop_NTPase"/>
</dbReference>
<evidence type="ECO:0008006" key="5">
    <source>
        <dbReference type="Google" id="ProtNLM"/>
    </source>
</evidence>
<dbReference type="Proteomes" id="UP000199076">
    <property type="component" value="Unassembled WGS sequence"/>
</dbReference>
<evidence type="ECO:0000313" key="3">
    <source>
        <dbReference type="EMBL" id="SDG13883.1"/>
    </source>
</evidence>
<feature type="compositionally biased region" description="Acidic residues" evidence="2">
    <location>
        <begin position="195"/>
        <end position="205"/>
    </location>
</feature>
<dbReference type="RefSeq" id="WP_092694623.1">
    <property type="nucleotide sequence ID" value="NZ_FNBK01000016.1"/>
</dbReference>
<reference evidence="4" key="1">
    <citation type="submission" date="2016-10" db="EMBL/GenBank/DDBJ databases">
        <authorList>
            <person name="Varghese N."/>
            <person name="Submissions S."/>
        </authorList>
    </citation>
    <scope>NUCLEOTIDE SEQUENCE [LARGE SCALE GENOMIC DNA]</scope>
    <source>
        <strain evidence="4">IBRC-M 10760</strain>
    </source>
</reference>
<feature type="coiled-coil region" evidence="1">
    <location>
        <begin position="349"/>
        <end position="505"/>
    </location>
</feature>
<dbReference type="EMBL" id="FNBK01000016">
    <property type="protein sequence ID" value="SDG13883.1"/>
    <property type="molecule type" value="Genomic_DNA"/>
</dbReference>
<feature type="region of interest" description="Disordered" evidence="2">
    <location>
        <begin position="185"/>
        <end position="213"/>
    </location>
</feature>
<gene>
    <name evidence="3" type="ORF">SAMN05216218_11619</name>
</gene>
<dbReference type="NCBIfam" id="NF045487">
    <property type="entry name" value="ASRP"/>
    <property type="match status" value="1"/>
</dbReference>
<dbReference type="Gene3D" id="1.10.287.1490">
    <property type="match status" value="1"/>
</dbReference>
<feature type="compositionally biased region" description="Basic and acidic residues" evidence="2">
    <location>
        <begin position="185"/>
        <end position="194"/>
    </location>
</feature>
<accession>A0A1G7RT14</accession>
<protein>
    <recommendedName>
        <fullName evidence="5">AAA domain-containing protein</fullName>
    </recommendedName>
</protein>
<name>A0A1G7RT14_9EURY</name>
<organism evidence="3 4">
    <name type="scientific">Halorientalis regularis</name>
    <dbReference type="NCBI Taxonomy" id="660518"/>
    <lineage>
        <taxon>Archaea</taxon>
        <taxon>Methanobacteriati</taxon>
        <taxon>Methanobacteriota</taxon>
        <taxon>Stenosarchaea group</taxon>
        <taxon>Halobacteria</taxon>
        <taxon>Halobacteriales</taxon>
        <taxon>Haloarculaceae</taxon>
        <taxon>Halorientalis</taxon>
    </lineage>
</organism>